<sequence length="245" mass="27418">MKKSLKIFATSKWFDLFGIALVVGIAIASGYLNSRLDKFVDWRPWTALVPFGLISVTNVGISMLSTRFTGKLSKWGNYFGIVNTILSGAIDYILGNKAAIITYPVTFLIYTFAIKKWKASQEGRPNQMSQKQVKLAAIIISIIAFLFAFVTNYIGYGGKMNLLAYVTTIAFALSLIANALNALKLTTQWGFWLIYNFVQLTKAGIQGNFANIGKYIFYILNAIGALFVWNDEEVRYIEGNSNKEY</sequence>
<gene>
    <name evidence="5" type="ORF">ERS021218_00687</name>
</gene>
<keyword evidence="2" id="KW-0812">Transmembrane</keyword>
<dbReference type="InterPro" id="IPR006419">
    <property type="entry name" value="NMN_transpt_PnuC"/>
</dbReference>
<dbReference type="PATRIC" id="fig|1313.5272.peg.236"/>
<evidence type="ECO:0000256" key="3">
    <source>
        <dbReference type="ARBA" id="ARBA00022989"/>
    </source>
</evidence>
<dbReference type="Proteomes" id="UP000046095">
    <property type="component" value="Unassembled WGS sequence"/>
</dbReference>
<dbReference type="AlphaFoldDB" id="A0A0T8ZZ14"/>
<evidence type="ECO:0000313" key="6">
    <source>
        <dbReference type="Proteomes" id="UP000046095"/>
    </source>
</evidence>
<evidence type="ECO:0000256" key="1">
    <source>
        <dbReference type="ARBA" id="ARBA00004141"/>
    </source>
</evidence>
<evidence type="ECO:0000256" key="2">
    <source>
        <dbReference type="ARBA" id="ARBA00022692"/>
    </source>
</evidence>
<comment type="subcellular location">
    <subcellularLocation>
        <location evidence="1">Membrane</location>
        <topology evidence="1">Multi-pass membrane protein</topology>
    </subcellularLocation>
</comment>
<dbReference type="GO" id="GO:0016020">
    <property type="term" value="C:membrane"/>
    <property type="evidence" value="ECO:0007669"/>
    <property type="project" value="UniProtKB-SubCell"/>
</dbReference>
<keyword evidence="3" id="KW-1133">Transmembrane helix</keyword>
<dbReference type="Pfam" id="PF04973">
    <property type="entry name" value="NMN_transporter"/>
    <property type="match status" value="1"/>
</dbReference>
<protein>
    <submittedName>
        <fullName evidence="5">Nicotinamide mononucleotide transporter</fullName>
    </submittedName>
</protein>
<dbReference type="GO" id="GO:0034257">
    <property type="term" value="F:nicotinamide riboside transmembrane transporter activity"/>
    <property type="evidence" value="ECO:0007669"/>
    <property type="project" value="InterPro"/>
</dbReference>
<organism evidence="5 6">
    <name type="scientific">Streptococcus pneumoniae</name>
    <dbReference type="NCBI Taxonomy" id="1313"/>
    <lineage>
        <taxon>Bacteria</taxon>
        <taxon>Bacillati</taxon>
        <taxon>Bacillota</taxon>
        <taxon>Bacilli</taxon>
        <taxon>Lactobacillales</taxon>
        <taxon>Streptococcaceae</taxon>
        <taxon>Streptococcus</taxon>
    </lineage>
</organism>
<name>A0A0T8ZZ14_STREE</name>
<accession>A0A0T8ZZ14</accession>
<keyword evidence="4" id="KW-0472">Membrane</keyword>
<reference evidence="5 6" key="1">
    <citation type="submission" date="2015-03" db="EMBL/GenBank/DDBJ databases">
        <authorList>
            <person name="Murphy D."/>
        </authorList>
    </citation>
    <scope>NUCLEOTIDE SEQUENCE [LARGE SCALE GENOMIC DNA]</scope>
    <source>
        <strain evidence="5 6">SMRU1708</strain>
    </source>
</reference>
<proteinExistence type="predicted"/>
<dbReference type="EMBL" id="CRVC01000005">
    <property type="protein sequence ID" value="COR44531.1"/>
    <property type="molecule type" value="Genomic_DNA"/>
</dbReference>
<evidence type="ECO:0000313" key="5">
    <source>
        <dbReference type="EMBL" id="COR44531.1"/>
    </source>
</evidence>
<evidence type="ECO:0000256" key="4">
    <source>
        <dbReference type="ARBA" id="ARBA00023136"/>
    </source>
</evidence>